<sequence>MSDKAKEKKRLSLPEQRTDASAKGHARSLVRPGSWGCQSNELAIHVRAHNRSQQAWQCAMPSTDAGHAILNVNSIAVHRAKDPHVMGTLGAHMPLNQLLVLQSRGRIALSLLGRYLPRAHLPSQGAKGSDDGPFATTSSLTMMPNSYAPSYHLQELLGLLISRIFLVSVLLLPTIHCAFSGQHIDYCVLSTPVPIMYFLLLFIVLFTGAFGTTIPPNALQNGTDSSVMGKNWVRLWFDAAVQEQTSQMGLQAISGCGRNTQCKPKGDPNSFAMLGPGRFDHVGAGFGWNYHDTKGMQCFVL</sequence>
<evidence type="ECO:0000313" key="4">
    <source>
        <dbReference type="Proteomes" id="UP000800036"/>
    </source>
</evidence>
<dbReference type="Proteomes" id="UP000800036">
    <property type="component" value="Unassembled WGS sequence"/>
</dbReference>
<name>A0A6A5VUX9_9PLEO</name>
<keyword evidence="4" id="KW-1185">Reference proteome</keyword>
<protein>
    <submittedName>
        <fullName evidence="3">Uncharacterized protein</fullName>
    </submittedName>
</protein>
<feature type="region of interest" description="Disordered" evidence="1">
    <location>
        <begin position="1"/>
        <end position="31"/>
    </location>
</feature>
<feature type="transmembrane region" description="Helical" evidence="2">
    <location>
        <begin position="156"/>
        <end position="175"/>
    </location>
</feature>
<accession>A0A6A5VUX9</accession>
<reference evidence="3" key="1">
    <citation type="journal article" date="2020" name="Stud. Mycol.">
        <title>101 Dothideomycetes genomes: a test case for predicting lifestyles and emergence of pathogens.</title>
        <authorList>
            <person name="Haridas S."/>
            <person name="Albert R."/>
            <person name="Binder M."/>
            <person name="Bloem J."/>
            <person name="Labutti K."/>
            <person name="Salamov A."/>
            <person name="Andreopoulos B."/>
            <person name="Baker S."/>
            <person name="Barry K."/>
            <person name="Bills G."/>
            <person name="Bluhm B."/>
            <person name="Cannon C."/>
            <person name="Castanera R."/>
            <person name="Culley D."/>
            <person name="Daum C."/>
            <person name="Ezra D."/>
            <person name="Gonzalez J."/>
            <person name="Henrissat B."/>
            <person name="Kuo A."/>
            <person name="Liang C."/>
            <person name="Lipzen A."/>
            <person name="Lutzoni F."/>
            <person name="Magnuson J."/>
            <person name="Mondo S."/>
            <person name="Nolan M."/>
            <person name="Ohm R."/>
            <person name="Pangilinan J."/>
            <person name="Park H.-J."/>
            <person name="Ramirez L."/>
            <person name="Alfaro M."/>
            <person name="Sun H."/>
            <person name="Tritt A."/>
            <person name="Yoshinaga Y."/>
            <person name="Zwiers L.-H."/>
            <person name="Turgeon B."/>
            <person name="Goodwin S."/>
            <person name="Spatafora J."/>
            <person name="Crous P."/>
            <person name="Grigoriev I."/>
        </authorList>
    </citation>
    <scope>NUCLEOTIDE SEQUENCE</scope>
    <source>
        <strain evidence="3">CBS 107.79</strain>
    </source>
</reference>
<keyword evidence="2" id="KW-0472">Membrane</keyword>
<organism evidence="3 4">
    <name type="scientific">Bimuria novae-zelandiae CBS 107.79</name>
    <dbReference type="NCBI Taxonomy" id="1447943"/>
    <lineage>
        <taxon>Eukaryota</taxon>
        <taxon>Fungi</taxon>
        <taxon>Dikarya</taxon>
        <taxon>Ascomycota</taxon>
        <taxon>Pezizomycotina</taxon>
        <taxon>Dothideomycetes</taxon>
        <taxon>Pleosporomycetidae</taxon>
        <taxon>Pleosporales</taxon>
        <taxon>Massarineae</taxon>
        <taxon>Didymosphaeriaceae</taxon>
        <taxon>Bimuria</taxon>
    </lineage>
</organism>
<dbReference type="EMBL" id="ML976657">
    <property type="protein sequence ID" value="KAF1979532.1"/>
    <property type="molecule type" value="Genomic_DNA"/>
</dbReference>
<keyword evidence="2" id="KW-1133">Transmembrane helix</keyword>
<evidence type="ECO:0000313" key="3">
    <source>
        <dbReference type="EMBL" id="KAF1979532.1"/>
    </source>
</evidence>
<feature type="transmembrane region" description="Helical" evidence="2">
    <location>
        <begin position="195"/>
        <end position="214"/>
    </location>
</feature>
<gene>
    <name evidence="3" type="ORF">BU23DRAFT_562947</name>
</gene>
<evidence type="ECO:0000256" key="1">
    <source>
        <dbReference type="SAM" id="MobiDB-lite"/>
    </source>
</evidence>
<proteinExistence type="predicted"/>
<dbReference type="AlphaFoldDB" id="A0A6A5VUX9"/>
<evidence type="ECO:0000256" key="2">
    <source>
        <dbReference type="SAM" id="Phobius"/>
    </source>
</evidence>
<keyword evidence="2" id="KW-0812">Transmembrane</keyword>
<feature type="compositionally biased region" description="Basic and acidic residues" evidence="1">
    <location>
        <begin position="1"/>
        <end position="22"/>
    </location>
</feature>